<comment type="caution">
    <text evidence="2">The sequence shown here is derived from an EMBL/GenBank/DDBJ whole genome shotgun (WGS) entry which is preliminary data.</text>
</comment>
<evidence type="ECO:0000313" key="2">
    <source>
        <dbReference type="EMBL" id="MPC36648.1"/>
    </source>
</evidence>
<dbReference type="Proteomes" id="UP000324222">
    <property type="component" value="Unassembled WGS sequence"/>
</dbReference>
<feature type="compositionally biased region" description="Polar residues" evidence="1">
    <location>
        <begin position="58"/>
        <end position="68"/>
    </location>
</feature>
<feature type="region of interest" description="Disordered" evidence="1">
    <location>
        <begin position="58"/>
        <end position="79"/>
    </location>
</feature>
<dbReference type="AlphaFoldDB" id="A0A5B7ETT9"/>
<reference evidence="2 3" key="1">
    <citation type="submission" date="2019-05" db="EMBL/GenBank/DDBJ databases">
        <title>Another draft genome of Portunus trituberculatus and its Hox gene families provides insights of decapod evolution.</title>
        <authorList>
            <person name="Jeong J.-H."/>
            <person name="Song I."/>
            <person name="Kim S."/>
            <person name="Choi T."/>
            <person name="Kim D."/>
            <person name="Ryu S."/>
            <person name="Kim W."/>
        </authorList>
    </citation>
    <scope>NUCLEOTIDE SEQUENCE [LARGE SCALE GENOMIC DNA]</scope>
    <source>
        <tissue evidence="2">Muscle</tissue>
    </source>
</reference>
<keyword evidence="3" id="KW-1185">Reference proteome</keyword>
<dbReference type="EMBL" id="VSRR010003568">
    <property type="protein sequence ID" value="MPC36648.1"/>
    <property type="molecule type" value="Genomic_DNA"/>
</dbReference>
<feature type="compositionally biased region" description="Basic and acidic residues" evidence="1">
    <location>
        <begin position="69"/>
        <end position="79"/>
    </location>
</feature>
<protein>
    <submittedName>
        <fullName evidence="2">Uncharacterized protein</fullName>
    </submittedName>
</protein>
<evidence type="ECO:0000313" key="3">
    <source>
        <dbReference type="Proteomes" id="UP000324222"/>
    </source>
</evidence>
<accession>A0A5B7ETT9</accession>
<organism evidence="2 3">
    <name type="scientific">Portunus trituberculatus</name>
    <name type="common">Swimming crab</name>
    <name type="synonym">Neptunus trituberculatus</name>
    <dbReference type="NCBI Taxonomy" id="210409"/>
    <lineage>
        <taxon>Eukaryota</taxon>
        <taxon>Metazoa</taxon>
        <taxon>Ecdysozoa</taxon>
        <taxon>Arthropoda</taxon>
        <taxon>Crustacea</taxon>
        <taxon>Multicrustacea</taxon>
        <taxon>Malacostraca</taxon>
        <taxon>Eumalacostraca</taxon>
        <taxon>Eucarida</taxon>
        <taxon>Decapoda</taxon>
        <taxon>Pleocyemata</taxon>
        <taxon>Brachyura</taxon>
        <taxon>Eubrachyura</taxon>
        <taxon>Portunoidea</taxon>
        <taxon>Portunidae</taxon>
        <taxon>Portuninae</taxon>
        <taxon>Portunus</taxon>
    </lineage>
</organism>
<proteinExistence type="predicted"/>
<sequence>MFPHHTLDLQPKFTISVCQKGKRTPLITMPSHCTSLPRSSTHRLAALTLASPHPPQTLITRYLQTPPSRSDREQYNTLR</sequence>
<name>A0A5B7ETT9_PORTR</name>
<gene>
    <name evidence="2" type="ORF">E2C01_030115</name>
</gene>
<evidence type="ECO:0000256" key="1">
    <source>
        <dbReference type="SAM" id="MobiDB-lite"/>
    </source>
</evidence>